<keyword evidence="1" id="KW-1133">Transmembrane helix</keyword>
<evidence type="ECO:0000259" key="2">
    <source>
        <dbReference type="Pfam" id="PF08239"/>
    </source>
</evidence>
<keyword evidence="1" id="KW-0812">Transmembrane</keyword>
<organism evidence="3 4">
    <name type="scientific">Solitalea longa</name>
    <dbReference type="NCBI Taxonomy" id="2079460"/>
    <lineage>
        <taxon>Bacteria</taxon>
        <taxon>Pseudomonadati</taxon>
        <taxon>Bacteroidota</taxon>
        <taxon>Sphingobacteriia</taxon>
        <taxon>Sphingobacteriales</taxon>
        <taxon>Sphingobacteriaceae</taxon>
        <taxon>Solitalea</taxon>
    </lineage>
</organism>
<dbReference type="Gene3D" id="2.30.30.40">
    <property type="entry name" value="SH3 Domains"/>
    <property type="match status" value="1"/>
</dbReference>
<keyword evidence="4" id="KW-1185">Reference proteome</keyword>
<evidence type="ECO:0000313" key="3">
    <source>
        <dbReference type="EMBL" id="POY36968.1"/>
    </source>
</evidence>
<dbReference type="RefSeq" id="WP_103788578.1">
    <property type="nucleotide sequence ID" value="NZ_PQVF01000005.1"/>
</dbReference>
<comment type="caution">
    <text evidence="3">The sequence shown here is derived from an EMBL/GenBank/DDBJ whole genome shotgun (WGS) entry which is preliminary data.</text>
</comment>
<name>A0A2S5A307_9SPHI</name>
<keyword evidence="1" id="KW-0472">Membrane</keyword>
<feature type="transmembrane region" description="Helical" evidence="1">
    <location>
        <begin position="12"/>
        <end position="31"/>
    </location>
</feature>
<dbReference type="Proteomes" id="UP000236893">
    <property type="component" value="Unassembled WGS sequence"/>
</dbReference>
<dbReference type="AlphaFoldDB" id="A0A2S5A307"/>
<sequence length="119" mass="13325">MADWSSLKPLKNHSTVLKLIAVILVSILIFLPRHAFNLSSNLLINDKKATSKVIAISGLSIRDKPSKRGILLTTVPYQEKLAIIDTSVSQDYVNGKNGYWYKVEYQGIIGFAWGNYITQ</sequence>
<accession>A0A2S5A307</accession>
<evidence type="ECO:0000313" key="4">
    <source>
        <dbReference type="Proteomes" id="UP000236893"/>
    </source>
</evidence>
<evidence type="ECO:0000256" key="1">
    <source>
        <dbReference type="SAM" id="Phobius"/>
    </source>
</evidence>
<protein>
    <recommendedName>
        <fullName evidence="2">SH3b domain-containing protein</fullName>
    </recommendedName>
</protein>
<dbReference type="InterPro" id="IPR003646">
    <property type="entry name" value="SH3-like_bac-type"/>
</dbReference>
<dbReference type="OrthoDB" id="1410098at2"/>
<feature type="domain" description="SH3b" evidence="2">
    <location>
        <begin position="57"/>
        <end position="117"/>
    </location>
</feature>
<proteinExistence type="predicted"/>
<reference evidence="3 4" key="1">
    <citation type="submission" date="2018-01" db="EMBL/GenBank/DDBJ databases">
        <authorList>
            <person name="Gaut B.S."/>
            <person name="Morton B.R."/>
            <person name="Clegg M.T."/>
            <person name="Duvall M.R."/>
        </authorList>
    </citation>
    <scope>NUCLEOTIDE SEQUENCE [LARGE SCALE GENOMIC DNA]</scope>
    <source>
        <strain evidence="3 4">HR-AV</strain>
    </source>
</reference>
<dbReference type="EMBL" id="PQVF01000005">
    <property type="protein sequence ID" value="POY36968.1"/>
    <property type="molecule type" value="Genomic_DNA"/>
</dbReference>
<gene>
    <name evidence="3" type="ORF">C3K47_07855</name>
</gene>
<dbReference type="Pfam" id="PF08239">
    <property type="entry name" value="SH3_3"/>
    <property type="match status" value="1"/>
</dbReference>